<feature type="domain" description="PPIase cyclophilin-type" evidence="2">
    <location>
        <begin position="139"/>
        <end position="299"/>
    </location>
</feature>
<evidence type="ECO:0000256" key="1">
    <source>
        <dbReference type="SAM" id="SignalP"/>
    </source>
</evidence>
<dbReference type="PROSITE" id="PS50072">
    <property type="entry name" value="CSA_PPIASE_2"/>
    <property type="match status" value="1"/>
</dbReference>
<protein>
    <recommendedName>
        <fullName evidence="2">PPIase cyclophilin-type domain-containing protein</fullName>
    </recommendedName>
</protein>
<name>A0AAV9FLX8_ACOCL</name>
<dbReference type="AlphaFoldDB" id="A0AAV9FLX8"/>
<dbReference type="InterPro" id="IPR002130">
    <property type="entry name" value="Cyclophilin-type_PPIase_dom"/>
</dbReference>
<dbReference type="PANTHER" id="PTHR46873">
    <property type="entry name" value="EXPRESSED PROTEIN"/>
    <property type="match status" value="1"/>
</dbReference>
<dbReference type="Pfam" id="PF00160">
    <property type="entry name" value="Pro_isomerase"/>
    <property type="match status" value="1"/>
</dbReference>
<evidence type="ECO:0000313" key="4">
    <source>
        <dbReference type="Proteomes" id="UP001180020"/>
    </source>
</evidence>
<proteinExistence type="predicted"/>
<dbReference type="FunFam" id="2.40.100.10:FF:000086">
    <property type="entry name" value="Predicted protein"/>
    <property type="match status" value="1"/>
</dbReference>
<keyword evidence="4" id="KW-1185">Reference proteome</keyword>
<dbReference type="InterPro" id="IPR029000">
    <property type="entry name" value="Cyclophilin-like_dom_sf"/>
</dbReference>
<organism evidence="3 4">
    <name type="scientific">Acorus calamus</name>
    <name type="common">Sweet flag</name>
    <dbReference type="NCBI Taxonomy" id="4465"/>
    <lineage>
        <taxon>Eukaryota</taxon>
        <taxon>Viridiplantae</taxon>
        <taxon>Streptophyta</taxon>
        <taxon>Embryophyta</taxon>
        <taxon>Tracheophyta</taxon>
        <taxon>Spermatophyta</taxon>
        <taxon>Magnoliopsida</taxon>
        <taxon>Liliopsida</taxon>
        <taxon>Acoraceae</taxon>
        <taxon>Acorus</taxon>
    </lineage>
</organism>
<feature type="signal peptide" evidence="1">
    <location>
        <begin position="1"/>
        <end position="21"/>
    </location>
</feature>
<evidence type="ECO:0000259" key="2">
    <source>
        <dbReference type="PROSITE" id="PS50072"/>
    </source>
</evidence>
<accession>A0AAV9FLX8</accession>
<dbReference type="EMBL" id="JAUJYO010000001">
    <property type="protein sequence ID" value="KAK1326686.1"/>
    <property type="molecule type" value="Genomic_DNA"/>
</dbReference>
<comment type="caution">
    <text evidence="3">The sequence shown here is derived from an EMBL/GenBank/DDBJ whole genome shotgun (WGS) entry which is preliminary data.</text>
</comment>
<dbReference type="Proteomes" id="UP001180020">
    <property type="component" value="Unassembled WGS sequence"/>
</dbReference>
<dbReference type="PANTHER" id="PTHR46873:SF1">
    <property type="entry name" value="EXPRESSED PROTEIN"/>
    <property type="match status" value="1"/>
</dbReference>
<reference evidence="3" key="2">
    <citation type="submission" date="2023-06" db="EMBL/GenBank/DDBJ databases">
        <authorList>
            <person name="Ma L."/>
            <person name="Liu K.-W."/>
            <person name="Li Z."/>
            <person name="Hsiao Y.-Y."/>
            <person name="Qi Y."/>
            <person name="Fu T."/>
            <person name="Tang G."/>
            <person name="Zhang D."/>
            <person name="Sun W.-H."/>
            <person name="Liu D.-K."/>
            <person name="Li Y."/>
            <person name="Chen G.-Z."/>
            <person name="Liu X.-D."/>
            <person name="Liao X.-Y."/>
            <person name="Jiang Y.-T."/>
            <person name="Yu X."/>
            <person name="Hao Y."/>
            <person name="Huang J."/>
            <person name="Zhao X.-W."/>
            <person name="Ke S."/>
            <person name="Chen Y.-Y."/>
            <person name="Wu W.-L."/>
            <person name="Hsu J.-L."/>
            <person name="Lin Y.-F."/>
            <person name="Huang M.-D."/>
            <person name="Li C.-Y."/>
            <person name="Huang L."/>
            <person name="Wang Z.-W."/>
            <person name="Zhao X."/>
            <person name="Zhong W.-Y."/>
            <person name="Peng D.-H."/>
            <person name="Ahmad S."/>
            <person name="Lan S."/>
            <person name="Zhang J.-S."/>
            <person name="Tsai W.-C."/>
            <person name="Van De Peer Y."/>
            <person name="Liu Z.-J."/>
        </authorList>
    </citation>
    <scope>NUCLEOTIDE SEQUENCE</scope>
    <source>
        <strain evidence="3">CP</strain>
        <tissue evidence="3">Leaves</tissue>
    </source>
</reference>
<reference evidence="3" key="1">
    <citation type="journal article" date="2023" name="Nat. Commun.">
        <title>Diploid and tetraploid genomes of Acorus and the evolution of monocots.</title>
        <authorList>
            <person name="Ma L."/>
            <person name="Liu K.W."/>
            <person name="Li Z."/>
            <person name="Hsiao Y.Y."/>
            <person name="Qi Y."/>
            <person name="Fu T."/>
            <person name="Tang G.D."/>
            <person name="Zhang D."/>
            <person name="Sun W.H."/>
            <person name="Liu D.K."/>
            <person name="Li Y."/>
            <person name="Chen G.Z."/>
            <person name="Liu X.D."/>
            <person name="Liao X.Y."/>
            <person name="Jiang Y.T."/>
            <person name="Yu X."/>
            <person name="Hao Y."/>
            <person name="Huang J."/>
            <person name="Zhao X.W."/>
            <person name="Ke S."/>
            <person name="Chen Y.Y."/>
            <person name="Wu W.L."/>
            <person name="Hsu J.L."/>
            <person name="Lin Y.F."/>
            <person name="Huang M.D."/>
            <person name="Li C.Y."/>
            <person name="Huang L."/>
            <person name="Wang Z.W."/>
            <person name="Zhao X."/>
            <person name="Zhong W.Y."/>
            <person name="Peng D.H."/>
            <person name="Ahmad S."/>
            <person name="Lan S."/>
            <person name="Zhang J.S."/>
            <person name="Tsai W.C."/>
            <person name="Van de Peer Y."/>
            <person name="Liu Z.J."/>
        </authorList>
    </citation>
    <scope>NUCLEOTIDE SEQUENCE</scope>
    <source>
        <strain evidence="3">CP</strain>
    </source>
</reference>
<feature type="chain" id="PRO_5043754121" description="PPIase cyclophilin-type domain-containing protein" evidence="1">
    <location>
        <begin position="22"/>
        <end position="326"/>
    </location>
</feature>
<keyword evidence="1" id="KW-0732">Signal</keyword>
<evidence type="ECO:0000313" key="3">
    <source>
        <dbReference type="EMBL" id="KAK1326686.1"/>
    </source>
</evidence>
<dbReference type="GO" id="GO:0003755">
    <property type="term" value="F:peptidyl-prolyl cis-trans isomerase activity"/>
    <property type="evidence" value="ECO:0007669"/>
    <property type="project" value="InterPro"/>
</dbReference>
<dbReference type="Gene3D" id="2.40.100.10">
    <property type="entry name" value="Cyclophilin-like"/>
    <property type="match status" value="1"/>
</dbReference>
<gene>
    <name evidence="3" type="ORF">QJS10_CPA01g02837</name>
</gene>
<dbReference type="SUPFAM" id="SSF50891">
    <property type="entry name" value="Cyclophilin-like"/>
    <property type="match status" value="1"/>
</dbReference>
<sequence>MGRSQTGFWCTGLSLLGLLLAALVSSSLVSSVTLGSEAERCCRGVENLEIWGKAVKGGNDLKFNSSKDCCEACKAMCDGGDGDCRCDSWVFCGDRERCKERFGECLLKKQKDVLFPALQVSGDEVIWTSGLIFGEGEGIVSMETEYGSFRIKLFADCAPRSIAYIVELLGSSYCTGCKLHRTEGRGNSWDSEWSNVPNSPLAPPFAFIQGTLEAAGVTFNNIPPEACPLIRAGSVAWIGSGPEFFISLANHDEWTTRAYTVFGSVLPEDMDIVEKIARLPTKPDLWNNVIISALEKPARIWLRRISKTRQDLDLNVDWRSDTSGGS</sequence>